<reference evidence="1" key="1">
    <citation type="submission" date="2013-12" db="EMBL/GenBank/DDBJ databases">
        <authorList>
            <person name="Genoscope - CEA"/>
        </authorList>
    </citation>
    <scope>NUCLEOTIDE SEQUENCE</scope>
    <source>
        <strain evidence="1">CBS 1993</strain>
    </source>
</reference>
<reference evidence="1" key="2">
    <citation type="submission" date="2014-02" db="EMBL/GenBank/DDBJ databases">
        <title>Complete DNA sequence of /Kuraishia capsulata/ illustrates novel genomic features among budding yeasts (/Saccharomycotina/).</title>
        <authorList>
            <person name="Morales L."/>
            <person name="Noel B."/>
            <person name="Porcel B."/>
            <person name="Marcet-Houben M."/>
            <person name="Hullo M-F."/>
            <person name="Sacerdot C."/>
            <person name="Tekaia F."/>
            <person name="Leh-Louis V."/>
            <person name="Despons L."/>
            <person name="Khanna V."/>
            <person name="Aury J-M."/>
            <person name="Barbe V."/>
            <person name="Couloux A."/>
            <person name="Labadie K."/>
            <person name="Pelletier E."/>
            <person name="Souciet J-L."/>
            <person name="Boekhout T."/>
            <person name="Gabaldon T."/>
            <person name="Wincker P."/>
            <person name="Dujon B."/>
        </authorList>
    </citation>
    <scope>NUCLEOTIDE SEQUENCE</scope>
    <source>
        <strain evidence="1">CBS 1993</strain>
    </source>
</reference>
<dbReference type="SUPFAM" id="SSF48371">
    <property type="entry name" value="ARM repeat"/>
    <property type="match status" value="1"/>
</dbReference>
<gene>
    <name evidence="1" type="ORF">KUCA_T00002262001</name>
</gene>
<dbReference type="HOGENOM" id="CLU_275453_0_0_1"/>
<dbReference type="GeneID" id="34519685"/>
<dbReference type="EMBL" id="HG793127">
    <property type="protein sequence ID" value="CDK26291.1"/>
    <property type="molecule type" value="Genomic_DNA"/>
</dbReference>
<evidence type="ECO:0000313" key="2">
    <source>
        <dbReference type="Proteomes" id="UP000019384"/>
    </source>
</evidence>
<organism evidence="1 2">
    <name type="scientific">Kuraishia capsulata CBS 1993</name>
    <dbReference type="NCBI Taxonomy" id="1382522"/>
    <lineage>
        <taxon>Eukaryota</taxon>
        <taxon>Fungi</taxon>
        <taxon>Dikarya</taxon>
        <taxon>Ascomycota</taxon>
        <taxon>Saccharomycotina</taxon>
        <taxon>Pichiomycetes</taxon>
        <taxon>Pichiales</taxon>
        <taxon>Pichiaceae</taxon>
        <taxon>Kuraishia</taxon>
    </lineage>
</organism>
<accession>W6MJ70</accession>
<dbReference type="AlphaFoldDB" id="W6MJ70"/>
<dbReference type="Proteomes" id="UP000019384">
    <property type="component" value="Unassembled WGS sequence"/>
</dbReference>
<keyword evidence="2" id="KW-1185">Reference proteome</keyword>
<dbReference type="RefSeq" id="XP_022458297.1">
    <property type="nucleotide sequence ID" value="XM_022602498.1"/>
</dbReference>
<dbReference type="InterPro" id="IPR016024">
    <property type="entry name" value="ARM-type_fold"/>
</dbReference>
<name>W6MJ70_9ASCO</name>
<evidence type="ECO:0000313" key="1">
    <source>
        <dbReference type="EMBL" id="CDK26291.1"/>
    </source>
</evidence>
<proteinExistence type="predicted"/>
<protein>
    <submittedName>
        <fullName evidence="1">Uncharacterized protein</fullName>
    </submittedName>
</protein>
<sequence length="1159" mass="129444">MSIPLLSQVLVKAFVSDKYIFGNDELLDDALGSTHYRPFDDNKDLKVLCCSELRVSEHEQKGISQALENSIAQRYCAGIVGYGGGAVVCLGNCLYVLGFQRAGSTWRVLRTISSAVEDITNIAINSEGNIDMVVCITKSQRLLSFDIATGELLFESAVPFEIVGSPLFFKILGSSSIVLSNAFNEVCVMCRDVCDISPSRMISFDYKLAGLIVYYRHYLYVIFDDGSYEVAKYTVNSGLVFDIDYKFTMPVQGNGFGESAYGKIVAVIGLGKARWVVCQEYGWVIYGMFDSKIVHQISSPISSRFVDAAVSVDGDSYKIAITTANMAVMVVCDGNVRLVESNNRCLQKCFFVEGYLMGIFSDDTQWWSRKIDPDDDTLAWDERVIIPLFEWGMTGNSVAQKSLDNQHCLTSLTCSTTISSSLVVTGNDSGELAFASSEGFGLMRYPLLESSVVGISYFSIPVGLLPNIIWARDSKGNLALLLFAEAIEAPLPGFKAFLIPRKPWDTILSVHVLKGYTCISVDYASGTRAIIDLASFAPILYHRDRVEHIPMEFELSMFSTETKSVFTVKDYCSTPQYNAMEDSALESPSMTADSFLSFDTKHGFASTESAVFSLLHDYDNDTAASKFQDYATATYNTTFFLRDMCRCCLICRKEELTRCLHLLYELFPKVSWTVDEIVRTWRPKLKLASENYPSDTEEMSTLYATIILGTLLSHETTHLSDHNYVVDVITSVFNCLHSSNARVKVLMLKLLSQSFELLSSRHILDPVYFVRLILKIRLNHNVRLISGSVQVDDMLVFDECTKIIDALCHTDPDFVVIIAGFLLSNPTSGLNQIEDLSLKAEVIEILNFILLESPDDSFVFSPNRIFLILNALLQLEPTPSKTSHHHYHHHRVGDVSLQLHDALDLCKGIITSKFSRICAVAEYPDSASSRRLVHDTAARGHKTCVSLDLKSISHGTIQEYAAVVYEDGKSGRVCYTLNWNQDRKITSSQMDAEPHLSEILVGQKFSPDGKLLAGIDFSSYSIVIWDITSPKTHYPNLVSEVDVPLRVSNFAYLFVQYYWRSIRSGVLSTDSSNEGDLLEALKELDGASNPQVTGYITEYASLLPAKCIGIRDILRNYHEVFLSEGRIVSEREVFIEWLANDGICLKIGEKIVYVYSIDD</sequence>